<gene>
    <name evidence="2" type="ORF">LITE_LOCUS47996</name>
</gene>
<dbReference type="PANTHER" id="PTHR47286:SF2">
    <property type="entry name" value="F3I6.9 PROTEIN"/>
    <property type="match status" value="1"/>
</dbReference>
<proteinExistence type="predicted"/>
<dbReference type="EMBL" id="CAMGYJ010000010">
    <property type="protein sequence ID" value="CAI0556489.1"/>
    <property type="molecule type" value="Genomic_DNA"/>
</dbReference>
<sequence length="464" mass="50855">MTREACYGGDSWSSTVPCQLFFVRICKLADHGSISFGGYESESLAWEKFSVFSRKRPKKDVEKSTAPGFVAQKKAYFEEYFKGFRAMKGLFKRESRIDSRRAGKVNGVTKWGSCSSSSYTVPIQVLKNEDSADLVSNHNVSTMMGDECGNGERQSQADSSSISNPGTVRKDRLKCSKNGNRAKQGKKQISAKGSVASIASIVKLSTDLGKRSGGLKPSVSRSVTKKTVKEINPAQASTSTKSNHASSGKKLGEVQKSTASGVHVKSTREKMVSPAKSENSLVKPNVTSTSSGRLPVSAQNTKGIAITGHQKRPSLSNRLFTTVRDSLGLTYDVSFELSLFDRLHLGWYMGAVTLTPSKNISCIKDLNWLYEAGHVGMSKFVTTSIGIVRDMAIGKIKTTEKAYHATVEQAIDRRTRMVLFKMLNRGVLNDLNGCISTGKELLWERRRKPKMMDSGYQCQEGEGV</sequence>
<feature type="compositionally biased region" description="Polar residues" evidence="1">
    <location>
        <begin position="276"/>
        <end position="294"/>
    </location>
</feature>
<organism evidence="2 3">
    <name type="scientific">Linum tenue</name>
    <dbReference type="NCBI Taxonomy" id="586396"/>
    <lineage>
        <taxon>Eukaryota</taxon>
        <taxon>Viridiplantae</taxon>
        <taxon>Streptophyta</taxon>
        <taxon>Embryophyta</taxon>
        <taxon>Tracheophyta</taxon>
        <taxon>Spermatophyta</taxon>
        <taxon>Magnoliopsida</taxon>
        <taxon>eudicotyledons</taxon>
        <taxon>Gunneridae</taxon>
        <taxon>Pentapetalae</taxon>
        <taxon>rosids</taxon>
        <taxon>fabids</taxon>
        <taxon>Malpighiales</taxon>
        <taxon>Linaceae</taxon>
        <taxon>Linum</taxon>
    </lineage>
</organism>
<dbReference type="Proteomes" id="UP001154282">
    <property type="component" value="Unassembled WGS sequence"/>
</dbReference>
<feature type="region of interest" description="Disordered" evidence="1">
    <location>
        <begin position="143"/>
        <end position="192"/>
    </location>
</feature>
<dbReference type="AlphaFoldDB" id="A0AAV0RFZ0"/>
<feature type="compositionally biased region" description="Polar residues" evidence="1">
    <location>
        <begin position="152"/>
        <end position="166"/>
    </location>
</feature>
<dbReference type="PANTHER" id="PTHR47286">
    <property type="entry name" value="F3I6.9 PROTEIN"/>
    <property type="match status" value="1"/>
</dbReference>
<keyword evidence="3" id="KW-1185">Reference proteome</keyword>
<reference evidence="2" key="1">
    <citation type="submission" date="2022-08" db="EMBL/GenBank/DDBJ databases">
        <authorList>
            <person name="Gutierrez-Valencia J."/>
        </authorList>
    </citation>
    <scope>NUCLEOTIDE SEQUENCE</scope>
</reference>
<comment type="caution">
    <text evidence="2">The sequence shown here is derived from an EMBL/GenBank/DDBJ whole genome shotgun (WGS) entry which is preliminary data.</text>
</comment>
<protein>
    <submittedName>
        <fullName evidence="2">Uncharacterized protein</fullName>
    </submittedName>
</protein>
<evidence type="ECO:0000313" key="3">
    <source>
        <dbReference type="Proteomes" id="UP001154282"/>
    </source>
</evidence>
<feature type="compositionally biased region" description="Polar residues" evidence="1">
    <location>
        <begin position="234"/>
        <end position="246"/>
    </location>
</feature>
<name>A0AAV0RFZ0_9ROSI</name>
<feature type="region of interest" description="Disordered" evidence="1">
    <location>
        <begin position="209"/>
        <end position="294"/>
    </location>
</feature>
<evidence type="ECO:0000256" key="1">
    <source>
        <dbReference type="SAM" id="MobiDB-lite"/>
    </source>
</evidence>
<accession>A0AAV0RFZ0</accession>
<evidence type="ECO:0000313" key="2">
    <source>
        <dbReference type="EMBL" id="CAI0556489.1"/>
    </source>
</evidence>